<gene>
    <name evidence="3" type="ORF">CSUI_002435</name>
</gene>
<accession>A0A2C6L8X9</accession>
<keyword evidence="2 3" id="KW-0812">Transmembrane</keyword>
<dbReference type="GeneID" id="94425847"/>
<sequence>MKLTTPTSKMKKSKSKTAGDEDDEQEEEDQATVAPPDISERGEFGEDDDKKTRCVKGFCTLVKWLGLITGMLTLVLWAIHVYDKKVSASLPVGDADFFEDINLSSWRNTLFSFNPDVFVDAWTPFIMGLMAILMHFEKFHMPVFTAGWFRFC</sequence>
<dbReference type="EMBL" id="MIGC01001030">
    <property type="protein sequence ID" value="PHJ23712.1"/>
    <property type="molecule type" value="Genomic_DNA"/>
</dbReference>
<keyword evidence="2" id="KW-1133">Transmembrane helix</keyword>
<dbReference type="Proteomes" id="UP000221165">
    <property type="component" value="Unassembled WGS sequence"/>
</dbReference>
<feature type="transmembrane region" description="Helical" evidence="2">
    <location>
        <begin position="61"/>
        <end position="82"/>
    </location>
</feature>
<feature type="transmembrane region" description="Helical" evidence="2">
    <location>
        <begin position="117"/>
        <end position="136"/>
    </location>
</feature>
<organism evidence="3 4">
    <name type="scientific">Cystoisospora suis</name>
    <dbReference type="NCBI Taxonomy" id="483139"/>
    <lineage>
        <taxon>Eukaryota</taxon>
        <taxon>Sar</taxon>
        <taxon>Alveolata</taxon>
        <taxon>Apicomplexa</taxon>
        <taxon>Conoidasida</taxon>
        <taxon>Coccidia</taxon>
        <taxon>Eucoccidiorida</taxon>
        <taxon>Eimeriorina</taxon>
        <taxon>Sarcocystidae</taxon>
        <taxon>Cystoisospora</taxon>
    </lineage>
</organism>
<proteinExistence type="predicted"/>
<name>A0A2C6L8X9_9APIC</name>
<dbReference type="OrthoDB" id="354226at2759"/>
<dbReference type="VEuPathDB" id="ToxoDB:CSUI_002435"/>
<comment type="caution">
    <text evidence="3">The sequence shown here is derived from an EMBL/GenBank/DDBJ whole genome shotgun (WGS) entry which is preliminary data.</text>
</comment>
<feature type="non-terminal residue" evidence="3">
    <location>
        <position position="152"/>
    </location>
</feature>
<evidence type="ECO:0000256" key="2">
    <source>
        <dbReference type="SAM" id="Phobius"/>
    </source>
</evidence>
<dbReference type="AlphaFoldDB" id="A0A2C6L8X9"/>
<protein>
    <submittedName>
        <fullName evidence="3">Transmembrane protein</fullName>
    </submittedName>
</protein>
<feature type="region of interest" description="Disordered" evidence="1">
    <location>
        <begin position="1"/>
        <end position="48"/>
    </location>
</feature>
<keyword evidence="2" id="KW-0472">Membrane</keyword>
<keyword evidence="4" id="KW-1185">Reference proteome</keyword>
<feature type="compositionally biased region" description="Acidic residues" evidence="1">
    <location>
        <begin position="20"/>
        <end position="30"/>
    </location>
</feature>
<evidence type="ECO:0000313" key="3">
    <source>
        <dbReference type="EMBL" id="PHJ23712.1"/>
    </source>
</evidence>
<feature type="compositionally biased region" description="Basic and acidic residues" evidence="1">
    <location>
        <begin position="38"/>
        <end position="48"/>
    </location>
</feature>
<reference evidence="3 4" key="1">
    <citation type="journal article" date="2017" name="Int. J. Parasitol.">
        <title>The genome of the protozoan parasite Cystoisospora suis and a reverse vaccinology approach to identify vaccine candidates.</title>
        <authorList>
            <person name="Palmieri N."/>
            <person name="Shrestha A."/>
            <person name="Ruttkowski B."/>
            <person name="Beck T."/>
            <person name="Vogl C."/>
            <person name="Tomley F."/>
            <person name="Blake D.P."/>
            <person name="Joachim A."/>
        </authorList>
    </citation>
    <scope>NUCLEOTIDE SEQUENCE [LARGE SCALE GENOMIC DNA]</scope>
    <source>
        <strain evidence="3 4">Wien I</strain>
    </source>
</reference>
<evidence type="ECO:0000313" key="4">
    <source>
        <dbReference type="Proteomes" id="UP000221165"/>
    </source>
</evidence>
<evidence type="ECO:0000256" key="1">
    <source>
        <dbReference type="SAM" id="MobiDB-lite"/>
    </source>
</evidence>
<dbReference type="RefSeq" id="XP_067925387.1">
    <property type="nucleotide sequence ID" value="XM_068062636.1"/>
</dbReference>